<keyword evidence="1" id="KW-0732">Signal</keyword>
<dbReference type="PANTHER" id="PTHR33321:SF12">
    <property type="entry name" value="PLANT BASIC SECRETORY PROTEIN (BSP) FAMILY PROTEIN"/>
    <property type="match status" value="1"/>
</dbReference>
<dbReference type="FunCoup" id="A0A6I9QZP4">
    <property type="interactions" value="28"/>
</dbReference>
<dbReference type="PANTHER" id="PTHR33321">
    <property type="match status" value="1"/>
</dbReference>
<feature type="signal peptide" evidence="1">
    <location>
        <begin position="1"/>
        <end position="17"/>
    </location>
</feature>
<reference evidence="3" key="1">
    <citation type="submission" date="2025-08" db="UniProtKB">
        <authorList>
            <consortium name="RefSeq"/>
        </authorList>
    </citation>
    <scope>IDENTIFICATION</scope>
</reference>
<gene>
    <name evidence="3" type="primary">LOC105042501</name>
</gene>
<proteinExistence type="predicted"/>
<dbReference type="GeneID" id="105042501"/>
<protein>
    <submittedName>
        <fullName evidence="3">Uncharacterized protein LOC105042501</fullName>
    </submittedName>
</protein>
<dbReference type="AlphaFoldDB" id="A0A6I9QZP4"/>
<keyword evidence="2" id="KW-1185">Reference proteome</keyword>
<dbReference type="KEGG" id="egu:105042501"/>
<evidence type="ECO:0000313" key="3">
    <source>
        <dbReference type="RefSeq" id="XP_010918047.1"/>
    </source>
</evidence>
<evidence type="ECO:0000256" key="1">
    <source>
        <dbReference type="SAM" id="SignalP"/>
    </source>
</evidence>
<accession>A0A6I9QZP4</accession>
<dbReference type="Proteomes" id="UP000504607">
    <property type="component" value="Chromosome 4"/>
</dbReference>
<evidence type="ECO:0000313" key="2">
    <source>
        <dbReference type="Proteomes" id="UP000504607"/>
    </source>
</evidence>
<organism evidence="2 3">
    <name type="scientific">Elaeis guineensis var. tenera</name>
    <name type="common">Oil palm</name>
    <dbReference type="NCBI Taxonomy" id="51953"/>
    <lineage>
        <taxon>Eukaryota</taxon>
        <taxon>Viridiplantae</taxon>
        <taxon>Streptophyta</taxon>
        <taxon>Embryophyta</taxon>
        <taxon>Tracheophyta</taxon>
        <taxon>Spermatophyta</taxon>
        <taxon>Magnoliopsida</taxon>
        <taxon>Liliopsida</taxon>
        <taxon>Arecaceae</taxon>
        <taxon>Arecoideae</taxon>
        <taxon>Cocoseae</taxon>
        <taxon>Elaeidinae</taxon>
        <taxon>Elaeis</taxon>
    </lineage>
</organism>
<dbReference type="InterPro" id="IPR007541">
    <property type="entry name" value="Uncharacterised_BSP"/>
</dbReference>
<name>A0A6I9QZP4_ELAGV</name>
<dbReference type="RefSeq" id="XP_010918047.1">
    <property type="nucleotide sequence ID" value="XM_010919745.3"/>
</dbReference>
<dbReference type="OrthoDB" id="891726at2759"/>
<sequence>MELVALLISTLLVASSAFNAAGAVEYEVTNNAVGTDGGNLFDHELGVDYSKQVLADASAFVWTTFQQSSEADRKNVQLITLSIENLNKDNVVAETIQNNIHYNAKFITGTGDDLKRGFEGVLYHEMTHVWQWNGNNAAPTWVIEGIADFVRLKAGYVPSNWAKPGEGKNWEEGYSVTARFLDYCNDLKGGFVAQLNAKMRNGYSDDFFAELLGKPVDQLWNDYKARYGS</sequence>
<dbReference type="Pfam" id="PF04450">
    <property type="entry name" value="BSP"/>
    <property type="match status" value="1"/>
</dbReference>
<feature type="chain" id="PRO_5026673355" evidence="1">
    <location>
        <begin position="18"/>
        <end position="229"/>
    </location>
</feature>
<dbReference type="InParanoid" id="A0A6I9QZP4"/>